<dbReference type="PRINTS" id="PR01217">
    <property type="entry name" value="PRICHEXTENSN"/>
</dbReference>
<dbReference type="InterPro" id="IPR037257">
    <property type="entry name" value="T2SS_E_N_sf"/>
</dbReference>
<feature type="region of interest" description="Disordered" evidence="1">
    <location>
        <begin position="280"/>
        <end position="316"/>
    </location>
</feature>
<feature type="compositionally biased region" description="Pro residues" evidence="1">
    <location>
        <begin position="386"/>
        <end position="410"/>
    </location>
</feature>
<comment type="caution">
    <text evidence="3">The sequence shown here is derived from an EMBL/GenBank/DDBJ whole genome shotgun (WGS) entry which is preliminary data.</text>
</comment>
<dbReference type="InterPro" id="IPR036680">
    <property type="entry name" value="SPOR-like_sf"/>
</dbReference>
<dbReference type="InterPro" id="IPR025497">
    <property type="entry name" value="PatA-like_N"/>
</dbReference>
<evidence type="ECO:0000259" key="2">
    <source>
        <dbReference type="Pfam" id="PF14332"/>
    </source>
</evidence>
<dbReference type="Pfam" id="PF14332">
    <property type="entry name" value="DUF4388"/>
    <property type="match status" value="1"/>
</dbReference>
<sequence>MSLPALKDLFARHRQKATGLWRLGQDPQRTVYLEHGDVVFAGSTHPLDRLTHLLVERGRITQAQLDYALANLNPGMSIGKNLIEMGFITQRDLLDVARAQVERVVWATLADDENQPAFEARELDATTVRLPFDTPLMLLSGVLNLRNREAVLEELGPLNQVVVLEGRRLQELTLPPDLSRLPALLDGSRTLLELSRESGVEPFRLGAFALFLREIGWARLHELPPLDRRALEMALEPAQPPLTPALPEPPSEPQPSLFSEIHASQLPTTNLEHLSEALDQLGPDDELPDLPELDDLPEFPEPPDLPEPLSVPVASPEQPLRIHHEASGTTELPEPPAPPPAPPSRRALALGAVLALILGAWGGFRYVHRPGRKSTPAPKTEGAPAPAAPTPAGTPAPVTPAPQPEPPAPSPSEAKPEPPKPEAKPEPKTQAREVAPASREERFKAITAGSWKLALAQGEAHRKRLRGKWTLRLEIACQGATVQHAAELLRKQEPDLFLLPMTMRDGRTCYQVLLGEYRSEAAALRAARRLPAPFLAEGNRPKPFRVAEIPSRQ</sequence>
<dbReference type="SUPFAM" id="SSF160246">
    <property type="entry name" value="EspE N-terminal domain-like"/>
    <property type="match status" value="1"/>
</dbReference>
<protein>
    <recommendedName>
        <fullName evidence="2">PatA-like N-terminal domain-containing protein</fullName>
    </recommendedName>
</protein>
<name>A0ABQ5Q384_9BACT</name>
<dbReference type="EMBL" id="BSDD01000001">
    <property type="protein sequence ID" value="GLH69202.1"/>
    <property type="molecule type" value="Genomic_DNA"/>
</dbReference>
<feature type="domain" description="PatA-like N-terminal" evidence="2">
    <location>
        <begin position="13"/>
        <end position="137"/>
    </location>
</feature>
<feature type="region of interest" description="Disordered" evidence="1">
    <location>
        <begin position="372"/>
        <end position="439"/>
    </location>
</feature>
<feature type="compositionally biased region" description="Acidic residues" evidence="1">
    <location>
        <begin position="282"/>
        <end position="298"/>
    </location>
</feature>
<dbReference type="Proteomes" id="UP001165089">
    <property type="component" value="Unassembled WGS sequence"/>
</dbReference>
<keyword evidence="4" id="KW-1185">Reference proteome</keyword>
<feature type="compositionally biased region" description="Basic and acidic residues" evidence="1">
    <location>
        <begin position="414"/>
        <end position="431"/>
    </location>
</feature>
<reference evidence="3 4" key="1">
    <citation type="journal article" date="2023" name="Antonie Van Leeuwenhoek">
        <title>Mesoterricola silvestris gen. nov., sp. nov., Mesoterricola sediminis sp. nov., Geothrix oryzae sp. nov., Geothrix edaphica sp. nov., Geothrix rubra sp. nov., and Geothrix limicola sp. nov., six novel members of Acidobacteriota isolated from soils.</title>
        <authorList>
            <person name="Itoh H."/>
            <person name="Sugisawa Y."/>
            <person name="Mise K."/>
            <person name="Xu Z."/>
            <person name="Kuniyasu M."/>
            <person name="Ushijima N."/>
            <person name="Kawano K."/>
            <person name="Kobayashi E."/>
            <person name="Shiratori Y."/>
            <person name="Masuda Y."/>
            <person name="Senoo K."/>
        </authorList>
    </citation>
    <scope>NUCLEOTIDE SEQUENCE [LARGE SCALE GENOMIC DNA]</scope>
    <source>
        <strain evidence="3 4">Red803</strain>
    </source>
</reference>
<gene>
    <name evidence="3" type="ORF">GETHPA_07350</name>
</gene>
<feature type="compositionally biased region" description="Low complexity" evidence="1">
    <location>
        <begin position="375"/>
        <end position="385"/>
    </location>
</feature>
<proteinExistence type="predicted"/>
<evidence type="ECO:0000313" key="4">
    <source>
        <dbReference type="Proteomes" id="UP001165089"/>
    </source>
</evidence>
<dbReference type="RefSeq" id="WP_285723047.1">
    <property type="nucleotide sequence ID" value="NZ_BSDD01000001.1"/>
</dbReference>
<evidence type="ECO:0000313" key="3">
    <source>
        <dbReference type="EMBL" id="GLH69202.1"/>
    </source>
</evidence>
<evidence type="ECO:0000256" key="1">
    <source>
        <dbReference type="SAM" id="MobiDB-lite"/>
    </source>
</evidence>
<dbReference type="Gene3D" id="3.30.70.1070">
    <property type="entry name" value="Sporulation related repeat"/>
    <property type="match status" value="1"/>
</dbReference>
<accession>A0ABQ5Q384</accession>
<organism evidence="3 4">
    <name type="scientific">Geothrix rubra</name>
    <dbReference type="NCBI Taxonomy" id="2927977"/>
    <lineage>
        <taxon>Bacteria</taxon>
        <taxon>Pseudomonadati</taxon>
        <taxon>Acidobacteriota</taxon>
        <taxon>Holophagae</taxon>
        <taxon>Holophagales</taxon>
        <taxon>Holophagaceae</taxon>
        <taxon>Geothrix</taxon>
    </lineage>
</organism>